<evidence type="ECO:0000313" key="2">
    <source>
        <dbReference type="EMBL" id="KAL3045006.1"/>
    </source>
</evidence>
<evidence type="ECO:0000313" key="3">
    <source>
        <dbReference type="Proteomes" id="UP001619887"/>
    </source>
</evidence>
<reference evidence="2 3" key="2">
    <citation type="journal article" date="2024" name="G3 (Bethesda)">
        <title>The genome of the cryopelagic Antarctic bald notothen, Trematomus borchgrevinki.</title>
        <authorList>
            <person name="Rayamajhi N."/>
            <person name="Rivera-Colon A.G."/>
            <person name="Minhas B.F."/>
            <person name="Cheng C.C."/>
            <person name="Catchen J.M."/>
        </authorList>
    </citation>
    <scope>NUCLEOTIDE SEQUENCE [LARGE SCALE GENOMIC DNA]</scope>
    <source>
        <strain evidence="2">AGRC-2024</strain>
    </source>
</reference>
<dbReference type="PANTHER" id="PTHR16943">
    <property type="entry name" value="2-METHYLCITRATE DEHYDRATASE-RELATED"/>
    <property type="match status" value="1"/>
</dbReference>
<feature type="domain" description="MmgE/PrpD C-terminal" evidence="1">
    <location>
        <begin position="5"/>
        <end position="58"/>
    </location>
</feature>
<dbReference type="InterPro" id="IPR036148">
    <property type="entry name" value="MmgE/PrpD_sf"/>
</dbReference>
<sequence>MYGEVQVTLLEGEILKGRCDTFYGHWRNPLTNESLRKKFRNNAGAVLRSEQVEGLIDVVGGLDTLGDCRDLLSQLQ</sequence>
<proteinExistence type="predicted"/>
<dbReference type="Proteomes" id="UP001619887">
    <property type="component" value="Unassembled WGS sequence"/>
</dbReference>
<name>A0ABD2FTE4_PAGBO</name>
<evidence type="ECO:0000259" key="1">
    <source>
        <dbReference type="Pfam" id="PF19305"/>
    </source>
</evidence>
<dbReference type="AlphaFoldDB" id="A0ABD2FTE4"/>
<accession>A0ABD2FTE4</accession>
<gene>
    <name evidence="2" type="ORF">OYC64_013303</name>
</gene>
<protein>
    <recommendedName>
        <fullName evidence="1">MmgE/PrpD C-terminal domain-containing protein</fullName>
    </recommendedName>
</protein>
<comment type="caution">
    <text evidence="2">The sequence shown here is derived from an EMBL/GenBank/DDBJ whole genome shotgun (WGS) entry which is preliminary data.</text>
</comment>
<dbReference type="SUPFAM" id="SSF103378">
    <property type="entry name" value="2-methylcitrate dehydratase PrpD"/>
    <property type="match status" value="1"/>
</dbReference>
<dbReference type="InterPro" id="IPR045337">
    <property type="entry name" value="MmgE_PrpD_C"/>
</dbReference>
<organism evidence="2 3">
    <name type="scientific">Pagothenia borchgrevinki</name>
    <name type="common">Bald rockcod</name>
    <name type="synonym">Trematomus borchgrevinki</name>
    <dbReference type="NCBI Taxonomy" id="8213"/>
    <lineage>
        <taxon>Eukaryota</taxon>
        <taxon>Metazoa</taxon>
        <taxon>Chordata</taxon>
        <taxon>Craniata</taxon>
        <taxon>Vertebrata</taxon>
        <taxon>Euteleostomi</taxon>
        <taxon>Actinopterygii</taxon>
        <taxon>Neopterygii</taxon>
        <taxon>Teleostei</taxon>
        <taxon>Neoteleostei</taxon>
        <taxon>Acanthomorphata</taxon>
        <taxon>Eupercaria</taxon>
        <taxon>Perciformes</taxon>
        <taxon>Notothenioidei</taxon>
        <taxon>Nototheniidae</taxon>
        <taxon>Pagothenia</taxon>
    </lineage>
</organism>
<dbReference type="EMBL" id="JBIYXZ010002087">
    <property type="protein sequence ID" value="KAL3045006.1"/>
    <property type="molecule type" value="Genomic_DNA"/>
</dbReference>
<dbReference type="PANTHER" id="PTHR16943:SF14">
    <property type="entry name" value="CIS-ACONITATE DECARBOXYLASE"/>
    <property type="match status" value="1"/>
</dbReference>
<reference evidence="2 3" key="1">
    <citation type="journal article" date="2022" name="G3 (Bethesda)">
        <title>Evaluating Illumina-, Nanopore-, and PacBio-based genome assembly strategies with the bald notothen, Trematomus borchgrevinki.</title>
        <authorList>
            <person name="Rayamajhi N."/>
            <person name="Cheng C.C."/>
            <person name="Catchen J.M."/>
        </authorList>
    </citation>
    <scope>NUCLEOTIDE SEQUENCE [LARGE SCALE GENOMIC DNA]</scope>
    <source>
        <strain evidence="2">AGRC-2024</strain>
    </source>
</reference>
<dbReference type="InterPro" id="IPR005656">
    <property type="entry name" value="MmgE_PrpD"/>
</dbReference>
<dbReference type="Pfam" id="PF19305">
    <property type="entry name" value="MmgE_PrpD_C"/>
    <property type="match status" value="1"/>
</dbReference>
<keyword evidence="3" id="KW-1185">Reference proteome</keyword>